<dbReference type="PANTHER" id="PTHR30509">
    <property type="entry name" value="P-HYDROXYBENZOIC ACID EFFLUX PUMP SUBUNIT-RELATED"/>
    <property type="match status" value="1"/>
</dbReference>
<dbReference type="Pfam" id="PF04632">
    <property type="entry name" value="FUSC"/>
    <property type="match status" value="1"/>
</dbReference>
<accession>A0A5B7Y8S0</accession>
<evidence type="ECO:0000256" key="4">
    <source>
        <dbReference type="ARBA" id="ARBA00022692"/>
    </source>
</evidence>
<keyword evidence="4 7" id="KW-0812">Transmembrane</keyword>
<dbReference type="RefSeq" id="WP_139754817.1">
    <property type="nucleotide sequence ID" value="NZ_CP039852.1"/>
</dbReference>
<evidence type="ECO:0000313" key="8">
    <source>
        <dbReference type="EMBL" id="QCZ92054.1"/>
    </source>
</evidence>
<evidence type="ECO:0000313" key="9">
    <source>
        <dbReference type="Proteomes" id="UP000304912"/>
    </source>
</evidence>
<dbReference type="PANTHER" id="PTHR30509:SF9">
    <property type="entry name" value="MULTIDRUG RESISTANCE PROTEIN MDTO"/>
    <property type="match status" value="1"/>
</dbReference>
<keyword evidence="3" id="KW-1003">Cell membrane</keyword>
<dbReference type="Proteomes" id="UP000304912">
    <property type="component" value="Chromosome"/>
</dbReference>
<organism evidence="8 9">
    <name type="scientific">Salinimonas iocasae</name>
    <dbReference type="NCBI Taxonomy" id="2572577"/>
    <lineage>
        <taxon>Bacteria</taxon>
        <taxon>Pseudomonadati</taxon>
        <taxon>Pseudomonadota</taxon>
        <taxon>Gammaproteobacteria</taxon>
        <taxon>Alteromonadales</taxon>
        <taxon>Alteromonadaceae</taxon>
        <taxon>Alteromonas/Salinimonas group</taxon>
        <taxon>Salinimonas</taxon>
    </lineage>
</organism>
<feature type="transmembrane region" description="Helical" evidence="7">
    <location>
        <begin position="20"/>
        <end position="38"/>
    </location>
</feature>
<evidence type="ECO:0000256" key="2">
    <source>
        <dbReference type="ARBA" id="ARBA00022448"/>
    </source>
</evidence>
<feature type="transmembrane region" description="Helical" evidence="7">
    <location>
        <begin position="451"/>
        <end position="469"/>
    </location>
</feature>
<feature type="transmembrane region" description="Helical" evidence="7">
    <location>
        <begin position="83"/>
        <end position="104"/>
    </location>
</feature>
<evidence type="ECO:0000256" key="7">
    <source>
        <dbReference type="SAM" id="Phobius"/>
    </source>
</evidence>
<protein>
    <submittedName>
        <fullName evidence="8">FUSC family protein</fullName>
    </submittedName>
</protein>
<keyword evidence="9" id="KW-1185">Reference proteome</keyword>
<dbReference type="GO" id="GO:0022857">
    <property type="term" value="F:transmembrane transporter activity"/>
    <property type="evidence" value="ECO:0007669"/>
    <property type="project" value="InterPro"/>
</dbReference>
<feature type="transmembrane region" description="Helical" evidence="7">
    <location>
        <begin position="116"/>
        <end position="135"/>
    </location>
</feature>
<feature type="transmembrane region" description="Helical" evidence="7">
    <location>
        <begin position="425"/>
        <end position="445"/>
    </location>
</feature>
<dbReference type="InterPro" id="IPR006726">
    <property type="entry name" value="PHBA_efflux_AaeB/fusaric-R"/>
</dbReference>
<gene>
    <name evidence="8" type="ORF">FBQ74_00550</name>
</gene>
<keyword evidence="5 7" id="KW-1133">Transmembrane helix</keyword>
<sequence>MQLPLLAATYLTPSKDSVIFAFKGVLSMAMALYISLYFNLEKPYWAVVSAVFLQVRPEGGLVVEKTVSQITGTLLGGVFGMFVLNYLHAAPVPAMGVLAVWLALNSSLSAMVRRVNFIYFFAMASVTPCIIVLLTMSTPELATNQTIFSISQARITEIIVGALCAMTISLLVFPKRLKTSLRMQAKTVINRTLHYVNLELDPEGSHEDRHQCIDEILESLAALNDDSSAVAYEGPQGPGRARAASVICNKTLSVVAVIQIFGRLQRNHPEVLSGTLKELLDVLRSDLKKIAETSDYQTCYELAQAQRRKLLKISKQTETVTPLEARLLKTAHEMLSEMVLILRANNTLIKGHASVLKAPEHLPYRDPLIGLATGLRTFLVFNCGALLWLYTGSPAAIMVMIMPVIFSIMFARMPPAVVKQALKRMLMGVAVAIPVAIFYALNLLAQSSGDYGLLILVLSAPYFLGLMAISQRSTLPYGLGFCIPFTLLVQPANDMTRPLSVDYTLSAAIAIVVGVSLLYWIFRLITGPGVQTMQRRLLHATRRDLQRLIEQEAPAHWYNARMGDRLLRLTSYDKEAASDARVITDLGLTGLNLGHTSIRVRNLVQTVTDKDLSVILKHWQYVLADTFIEAAKGETTERFRQMCDSVLSQVRQDANGPAHLTLIEGIFDRLDLTFQRTAKMVREKNTEVKSH</sequence>
<feature type="transmembrane region" description="Helical" evidence="7">
    <location>
        <begin position="505"/>
        <end position="526"/>
    </location>
</feature>
<dbReference type="AlphaFoldDB" id="A0A5B7Y8S0"/>
<name>A0A5B7Y8S0_9ALTE</name>
<evidence type="ECO:0000256" key="5">
    <source>
        <dbReference type="ARBA" id="ARBA00022989"/>
    </source>
</evidence>
<dbReference type="OrthoDB" id="9807111at2"/>
<keyword evidence="2" id="KW-0813">Transport</keyword>
<evidence type="ECO:0000256" key="3">
    <source>
        <dbReference type="ARBA" id="ARBA00022475"/>
    </source>
</evidence>
<dbReference type="GO" id="GO:0005886">
    <property type="term" value="C:plasma membrane"/>
    <property type="evidence" value="ECO:0007669"/>
    <property type="project" value="UniProtKB-SubCell"/>
</dbReference>
<feature type="transmembrane region" description="Helical" evidence="7">
    <location>
        <begin position="155"/>
        <end position="173"/>
    </location>
</feature>
<proteinExistence type="predicted"/>
<comment type="subcellular location">
    <subcellularLocation>
        <location evidence="1">Cell membrane</location>
        <topology evidence="1">Multi-pass membrane protein</topology>
    </subcellularLocation>
</comment>
<evidence type="ECO:0000256" key="1">
    <source>
        <dbReference type="ARBA" id="ARBA00004651"/>
    </source>
</evidence>
<dbReference type="KEGG" id="salk:FBQ74_00550"/>
<keyword evidence="6 7" id="KW-0472">Membrane</keyword>
<dbReference type="EMBL" id="CP039852">
    <property type="protein sequence ID" value="QCZ92054.1"/>
    <property type="molecule type" value="Genomic_DNA"/>
</dbReference>
<evidence type="ECO:0000256" key="6">
    <source>
        <dbReference type="ARBA" id="ARBA00023136"/>
    </source>
</evidence>
<feature type="transmembrane region" description="Helical" evidence="7">
    <location>
        <begin position="395"/>
        <end position="413"/>
    </location>
</feature>
<reference evidence="8 9" key="1">
    <citation type="submission" date="2019-04" db="EMBL/GenBank/DDBJ databases">
        <title>Salinimonas iocasae sp. nov., a halophilic bacterium isolated from the outer tube casing of tubeworms in Okinawa Trough.</title>
        <authorList>
            <person name="Zhang H."/>
            <person name="Wang H."/>
            <person name="Li C."/>
        </authorList>
    </citation>
    <scope>NUCLEOTIDE SEQUENCE [LARGE SCALE GENOMIC DNA]</scope>
    <source>
        <strain evidence="8 9">KX18D6</strain>
    </source>
</reference>